<name>A0A1Y2FUW2_PROLT</name>
<proteinExistence type="predicted"/>
<dbReference type="PANTHER" id="PTHR36848">
    <property type="entry name" value="DNA-BINDING PROTEIN (PUTATIVE SECRETED PROTEIN)-RELATED"/>
    <property type="match status" value="1"/>
</dbReference>
<gene>
    <name evidence="1" type="ORF">BCR37DRAFT_139835</name>
</gene>
<dbReference type="EMBL" id="MCFI01000002">
    <property type="protein sequence ID" value="ORY86966.1"/>
    <property type="molecule type" value="Genomic_DNA"/>
</dbReference>
<sequence length="1053" mass="120007">MTELPRPSSFDLYPKSREPFSLSTFEDPPSEYGGAPLWAWNTELHKPLLRKEIKYLQEMGLGGFTMHPRVGLDTPYLGDEFMDCVKASVAEAKKRGLKAYLYDDDRWPSGYGGGLVTKDREDFRQQHLLFTPWPYGTAGHGPDNNQSSGGQPFRSENGQLIAKYAVRIDYGYARYRRLTDEPENIQPGERVWYAYRETNLLAHWYNDSWYVDTMNPEAMEEFTKQTHERYYKAVGEAFGTTVPAIFTDEPQFATMNRLDKSSDEGDLFMPWTQGLEQSLKTRHGLDLLETLPELFWDTDKLPSLVRWAFHEHTCYLFCKAYVGTLSRWCENHNIALMGHMMEEPTLEQQTHSLGSTMPCYASMQIPGVDMLCDWREYNTVKQCTSVARQYARSAVMSELYGVTNWTFSFKGYLGQGNWQAALGVTLRVHHLSWVSMAGEAKRDYPQQIGYQSPWYKEHTAVELHFKRIGTAMTRGKARTRIAVLHPIESAWLRYGARQTSDLDERDSWFKKLTDTLNFGLLDFDFLSEVLLPEQCGRQVGPCLTVGACNTTLSILKDFVARGGLVLVAGADPQYVDARPSQIGLDVTRVAFDSDAILQALRPYGDMRISTKSGEDSLLYQWRDDGDDNFVFITNTDRDGEREAHVELAGHWHVYELDTITGKEWVLKTVRKCGWTAFDWTFEGCGSLLLRLRLYDQRSNIKGTPQDLPRWQVDHLIEHTRSELSEQNTLLLDYARYHIRRGEEEPQQALPDDWSDLKEILRLDSEVRQVLGFNQKSDGMAQPWTVPKPRPFPQDTLFLQFKFDAKVALSDAELALEGADMNKVYLDGKLIKFPDAILATFWVDESISKLQLPKLEPGTHVIILEVPFDALNTSVERIYLLSFSMGVTIDTSKAAGEKAIITHLLDPSKLPLTGNYTRAGLPFYTGNISYTFKVAAKKKRAGRRLGMRIPKDGLGVNPVVTVSYTARDAKTRHKSVLMQPPYTMEFLGDATHYDVCVTVFGNRDHSFGAVHCPDGRLEYYGPGAWRTNGDDWSDDYTIRPMGLLMGLEVLTSDR</sequence>
<evidence type="ECO:0000313" key="2">
    <source>
        <dbReference type="Proteomes" id="UP000193685"/>
    </source>
</evidence>
<dbReference type="Proteomes" id="UP000193685">
    <property type="component" value="Unassembled WGS sequence"/>
</dbReference>
<protein>
    <submittedName>
        <fullName evidence="1">Uncharacterized protein</fullName>
    </submittedName>
</protein>
<comment type="caution">
    <text evidence="1">The sequence shown here is derived from an EMBL/GenBank/DDBJ whole genome shotgun (WGS) entry which is preliminary data.</text>
</comment>
<organism evidence="1 2">
    <name type="scientific">Protomyces lactucae-debilis</name>
    <dbReference type="NCBI Taxonomy" id="2754530"/>
    <lineage>
        <taxon>Eukaryota</taxon>
        <taxon>Fungi</taxon>
        <taxon>Dikarya</taxon>
        <taxon>Ascomycota</taxon>
        <taxon>Taphrinomycotina</taxon>
        <taxon>Taphrinomycetes</taxon>
        <taxon>Taphrinales</taxon>
        <taxon>Protomycetaceae</taxon>
        <taxon>Protomyces</taxon>
    </lineage>
</organism>
<dbReference type="InterPro" id="IPR053161">
    <property type="entry name" value="Ulvan_degrading_GH"/>
</dbReference>
<evidence type="ECO:0000313" key="1">
    <source>
        <dbReference type="EMBL" id="ORY86966.1"/>
    </source>
</evidence>
<dbReference type="OrthoDB" id="2579248at2759"/>
<dbReference type="STRING" id="56484.A0A1Y2FUW2"/>
<dbReference type="PANTHER" id="PTHR36848:SF2">
    <property type="entry name" value="SECRETED PROTEIN"/>
    <property type="match status" value="1"/>
</dbReference>
<dbReference type="GeneID" id="63782666"/>
<accession>A0A1Y2FUW2</accession>
<keyword evidence="2" id="KW-1185">Reference proteome</keyword>
<dbReference type="OMA" id="YDEDKWP"/>
<dbReference type="AlphaFoldDB" id="A0A1Y2FUW2"/>
<reference evidence="1 2" key="1">
    <citation type="submission" date="2016-07" db="EMBL/GenBank/DDBJ databases">
        <title>Pervasive Adenine N6-methylation of Active Genes in Fungi.</title>
        <authorList>
            <consortium name="DOE Joint Genome Institute"/>
            <person name="Mondo S.J."/>
            <person name="Dannebaum R.O."/>
            <person name="Kuo R.C."/>
            <person name="Labutti K."/>
            <person name="Haridas S."/>
            <person name="Kuo A."/>
            <person name="Salamov A."/>
            <person name="Ahrendt S.R."/>
            <person name="Lipzen A."/>
            <person name="Sullivan W."/>
            <person name="Andreopoulos W.B."/>
            <person name="Clum A."/>
            <person name="Lindquist E."/>
            <person name="Daum C."/>
            <person name="Ramamoorthy G.K."/>
            <person name="Gryganskyi A."/>
            <person name="Culley D."/>
            <person name="Magnuson J.K."/>
            <person name="James T.Y."/>
            <person name="O'Malley M.A."/>
            <person name="Stajich J.E."/>
            <person name="Spatafora J.W."/>
            <person name="Visel A."/>
            <person name="Grigoriev I.V."/>
        </authorList>
    </citation>
    <scope>NUCLEOTIDE SEQUENCE [LARGE SCALE GENOMIC DNA]</scope>
    <source>
        <strain evidence="1 2">12-1054</strain>
    </source>
</reference>
<dbReference type="RefSeq" id="XP_040727822.1">
    <property type="nucleotide sequence ID" value="XM_040866067.1"/>
</dbReference>